<dbReference type="PANTHER" id="PTHR38011:SF11">
    <property type="entry name" value="2,5-DIAMINO-6-RIBOSYLAMINO-4(3H)-PYRIMIDINONE 5'-PHOSPHATE REDUCTASE"/>
    <property type="match status" value="1"/>
</dbReference>
<dbReference type="InterPro" id="IPR024072">
    <property type="entry name" value="DHFR-like_dom_sf"/>
</dbReference>
<dbReference type="Proteomes" id="UP001168528">
    <property type="component" value="Unassembled WGS sequence"/>
</dbReference>
<keyword evidence="3" id="KW-1185">Reference proteome</keyword>
<protein>
    <submittedName>
        <fullName evidence="2">Dihydrofolate reductase family protein</fullName>
    </submittedName>
</protein>
<dbReference type="SUPFAM" id="SSF53597">
    <property type="entry name" value="Dihydrofolate reductase-like"/>
    <property type="match status" value="1"/>
</dbReference>
<dbReference type="PANTHER" id="PTHR38011">
    <property type="entry name" value="DIHYDROFOLATE REDUCTASE FAMILY PROTEIN (AFU_ORTHOLOGUE AFUA_8G06820)"/>
    <property type="match status" value="1"/>
</dbReference>
<evidence type="ECO:0000259" key="1">
    <source>
        <dbReference type="Pfam" id="PF01872"/>
    </source>
</evidence>
<name>A0ABT8RHL6_9BACT</name>
<feature type="domain" description="Bacterial bifunctional deaminase-reductase C-terminal" evidence="1">
    <location>
        <begin position="2"/>
        <end position="173"/>
    </location>
</feature>
<dbReference type="Pfam" id="PF01872">
    <property type="entry name" value="RibD_C"/>
    <property type="match status" value="1"/>
</dbReference>
<reference evidence="2" key="1">
    <citation type="submission" date="2023-07" db="EMBL/GenBank/DDBJ databases">
        <title>The genome sequence of Rhodocytophaga aerolata KACC 12507.</title>
        <authorList>
            <person name="Zhang X."/>
        </authorList>
    </citation>
    <scope>NUCLEOTIDE SEQUENCE</scope>
    <source>
        <strain evidence="2">KACC 12507</strain>
    </source>
</reference>
<organism evidence="2 3">
    <name type="scientific">Rhodocytophaga aerolata</name>
    <dbReference type="NCBI Taxonomy" id="455078"/>
    <lineage>
        <taxon>Bacteria</taxon>
        <taxon>Pseudomonadati</taxon>
        <taxon>Bacteroidota</taxon>
        <taxon>Cytophagia</taxon>
        <taxon>Cytophagales</taxon>
        <taxon>Rhodocytophagaceae</taxon>
        <taxon>Rhodocytophaga</taxon>
    </lineage>
</organism>
<dbReference type="EMBL" id="JAUKPO010000066">
    <property type="protein sequence ID" value="MDO1451560.1"/>
    <property type="molecule type" value="Genomic_DNA"/>
</dbReference>
<dbReference type="Gene3D" id="3.40.430.10">
    <property type="entry name" value="Dihydrofolate Reductase, subunit A"/>
    <property type="match status" value="1"/>
</dbReference>
<comment type="caution">
    <text evidence="2">The sequence shown here is derived from an EMBL/GenBank/DDBJ whole genome shotgun (WGS) entry which is preliminary data.</text>
</comment>
<gene>
    <name evidence="2" type="ORF">Q0590_35130</name>
</gene>
<accession>A0ABT8RHL6</accession>
<sequence length="180" mass="20421">MLTSLDGYIEDKEGNFGWAAPQDEQVHTYINELVSSVGTYLYGRGMYETMLYWETAHTIPNQPRFVLEWAHEWQAAEKIVYSSTLSEPRSKRTRLEQEWNPEIVRRLKADATHDIALAGPALAAQALRAGLVDELQQIIFPVIVGGGKRFLPDGLRVNMDLMEQRSIGNGVVVLRYTIRS</sequence>
<proteinExistence type="predicted"/>
<dbReference type="RefSeq" id="WP_302042358.1">
    <property type="nucleotide sequence ID" value="NZ_JBHSMY010000023.1"/>
</dbReference>
<dbReference type="InterPro" id="IPR050765">
    <property type="entry name" value="Riboflavin_Biosynth_HTPR"/>
</dbReference>
<evidence type="ECO:0000313" key="2">
    <source>
        <dbReference type="EMBL" id="MDO1451560.1"/>
    </source>
</evidence>
<dbReference type="InterPro" id="IPR002734">
    <property type="entry name" value="RibDG_C"/>
</dbReference>
<evidence type="ECO:0000313" key="3">
    <source>
        <dbReference type="Proteomes" id="UP001168528"/>
    </source>
</evidence>